<dbReference type="AlphaFoldDB" id="A0A162FAI0"/>
<dbReference type="STRING" id="49547.MBCUR_18620"/>
<evidence type="ECO:0000313" key="2">
    <source>
        <dbReference type="EMBL" id="KZX10255.1"/>
    </source>
</evidence>
<evidence type="ECO:0000259" key="1">
    <source>
        <dbReference type="Pfam" id="PF00148"/>
    </source>
</evidence>
<keyword evidence="3" id="KW-1185">Reference proteome</keyword>
<dbReference type="InterPro" id="IPR049939">
    <property type="entry name" value="NifE-like"/>
</dbReference>
<dbReference type="EMBL" id="LWMV01000221">
    <property type="protein sequence ID" value="KZX10255.1"/>
    <property type="molecule type" value="Genomic_DNA"/>
</dbReference>
<dbReference type="EC" id="1.18.6.1" evidence="2"/>
<protein>
    <submittedName>
        <fullName evidence="2">Nitrogenase iron-iron protein beta chain</fullName>
        <ecNumber evidence="2">1.18.6.1</ecNumber>
    </submittedName>
</protein>
<evidence type="ECO:0000313" key="3">
    <source>
        <dbReference type="Proteomes" id="UP000077245"/>
    </source>
</evidence>
<dbReference type="SUPFAM" id="SSF53807">
    <property type="entry name" value="Helical backbone' metal receptor"/>
    <property type="match status" value="1"/>
</dbReference>
<accession>A0A162FAI0</accession>
<dbReference type="OrthoDB" id="61861at2157"/>
<dbReference type="PANTHER" id="PTHR42956">
    <property type="entry name" value="NITROGENASE IRON-MOLYBDENUM COFACTOR BIOSYNTHESIS PROTEIN NIFE"/>
    <property type="match status" value="1"/>
</dbReference>
<dbReference type="InterPro" id="IPR000510">
    <property type="entry name" value="Nase/OxRdtase_comp1"/>
</dbReference>
<dbReference type="Pfam" id="PF00148">
    <property type="entry name" value="Oxidored_nitro"/>
    <property type="match status" value="1"/>
</dbReference>
<dbReference type="PATRIC" id="fig|49547.3.peg.1967"/>
<sequence>MSNDKAQCKSQTNNESRVVEAPRYGCSLSGVYEATVGLKKAVPILHSGSGCGMSQIHGTGMAGGFNSTGDYGSTNVPCSSLVEEHVIFGGEDKLRKLVDSSIQMFNSDLFVVISGCVPSLIGDDVDAVVGEFRDKVPLIHVNAPGFSGNSFHGYELFFEALADQLLTPKRKRKKLVNIFGIVPFQHLFWKGELKTIKQILKDIGVEANVIFTEFDTLETLEKIPAAAYNLVLSPWVGHRAAKKLEEKFGTPFVSFPGPPVGPIQTTKFLRKVADLLDLPTKKVEDYIFKQERESYDLLEFGADAIIVYDPNSYFAVAADTNTAINITKYLTDEISALPEVIIITDDPPVEFRDQIVKEFESKEINFSPEIIFEKDTYKIQKHLENRSFSTLFASSIESAFANKLNKLHLTVTFPSYNRLVLGDNYVGYFGGTHFIENAKSIKLGPL</sequence>
<dbReference type="Proteomes" id="UP000077245">
    <property type="component" value="Unassembled WGS sequence"/>
</dbReference>
<dbReference type="RefSeq" id="WP_067092630.1">
    <property type="nucleotide sequence ID" value="NZ_LWMV01000221.1"/>
</dbReference>
<dbReference type="PANTHER" id="PTHR42956:SF1">
    <property type="entry name" value="NITROGENASE IRON-MOLYBDENUM COFACTOR BIOSYNTHESIS PROTEIN NIFE"/>
    <property type="match status" value="1"/>
</dbReference>
<keyword evidence="2" id="KW-0560">Oxidoreductase</keyword>
<dbReference type="Gene3D" id="3.40.50.1980">
    <property type="entry name" value="Nitrogenase molybdenum iron protein domain"/>
    <property type="match status" value="3"/>
</dbReference>
<proteinExistence type="predicted"/>
<organism evidence="2 3">
    <name type="scientific">Methanobrevibacter curvatus</name>
    <dbReference type="NCBI Taxonomy" id="49547"/>
    <lineage>
        <taxon>Archaea</taxon>
        <taxon>Methanobacteriati</taxon>
        <taxon>Methanobacteriota</taxon>
        <taxon>Methanomada group</taxon>
        <taxon>Methanobacteria</taxon>
        <taxon>Methanobacteriales</taxon>
        <taxon>Methanobacteriaceae</taxon>
        <taxon>Methanobrevibacter</taxon>
    </lineage>
</organism>
<reference evidence="2 3" key="1">
    <citation type="submission" date="2016-04" db="EMBL/GenBank/DDBJ databases">
        <title>Genome sequence of Methanobrevibacter curvatus DSM 11111.</title>
        <authorList>
            <person name="Poehlein A."/>
            <person name="Seedorf H."/>
            <person name="Daniel R."/>
        </authorList>
    </citation>
    <scope>NUCLEOTIDE SEQUENCE [LARGE SCALE GENOMIC DNA]</scope>
    <source>
        <strain evidence="2 3">DSM 11111</strain>
    </source>
</reference>
<gene>
    <name evidence="2" type="primary">anfK</name>
    <name evidence="2" type="ORF">MBCUR_18620</name>
</gene>
<comment type="caution">
    <text evidence="2">The sequence shown here is derived from an EMBL/GenBank/DDBJ whole genome shotgun (WGS) entry which is preliminary data.</text>
</comment>
<name>A0A162FAI0_9EURY</name>
<dbReference type="GO" id="GO:0016163">
    <property type="term" value="F:nitrogenase activity"/>
    <property type="evidence" value="ECO:0007669"/>
    <property type="project" value="UniProtKB-EC"/>
</dbReference>
<feature type="domain" description="Nitrogenase/oxidoreductase component 1" evidence="1">
    <location>
        <begin position="26"/>
        <end position="437"/>
    </location>
</feature>